<dbReference type="EMBL" id="BMII01000015">
    <property type="protein sequence ID" value="GGB59092.1"/>
    <property type="molecule type" value="Genomic_DNA"/>
</dbReference>
<reference evidence="2" key="1">
    <citation type="journal article" date="2019" name="Int. J. Syst. Evol. Microbiol.">
        <title>The Global Catalogue of Microorganisms (GCM) 10K type strain sequencing project: providing services to taxonomists for standard genome sequencing and annotation.</title>
        <authorList>
            <consortium name="The Broad Institute Genomics Platform"/>
            <consortium name="The Broad Institute Genome Sequencing Center for Infectious Disease"/>
            <person name="Wu L."/>
            <person name="Ma J."/>
        </authorList>
    </citation>
    <scope>NUCLEOTIDE SEQUENCE [LARGE SCALE GENOMIC DNA]</scope>
    <source>
        <strain evidence="2">CGMCC 1.15339</strain>
    </source>
</reference>
<comment type="caution">
    <text evidence="1">The sequence shown here is derived from an EMBL/GenBank/DDBJ whole genome shotgun (WGS) entry which is preliminary data.</text>
</comment>
<sequence>MHMTEFLSNTCGIPHGYGRFDDNRSMRINFNDFGNTILNTSGIKIVSFWIVVSWGRDKYIDCTN</sequence>
<proteinExistence type="predicted"/>
<keyword evidence="2" id="KW-1185">Reference proteome</keyword>
<accession>A0ABQ1J3E6</accession>
<evidence type="ECO:0000313" key="2">
    <source>
        <dbReference type="Proteomes" id="UP000617555"/>
    </source>
</evidence>
<evidence type="ECO:0000313" key="1">
    <source>
        <dbReference type="EMBL" id="GGB59092.1"/>
    </source>
</evidence>
<organism evidence="1 2">
    <name type="scientific">Shewanella inventionis</name>
    <dbReference type="NCBI Taxonomy" id="1738770"/>
    <lineage>
        <taxon>Bacteria</taxon>
        <taxon>Pseudomonadati</taxon>
        <taxon>Pseudomonadota</taxon>
        <taxon>Gammaproteobacteria</taxon>
        <taxon>Alteromonadales</taxon>
        <taxon>Shewanellaceae</taxon>
        <taxon>Shewanella</taxon>
    </lineage>
</organism>
<name>A0ABQ1J3E6_9GAMM</name>
<evidence type="ECO:0008006" key="3">
    <source>
        <dbReference type="Google" id="ProtNLM"/>
    </source>
</evidence>
<protein>
    <recommendedName>
        <fullName evidence="3">DUF3289 family protein</fullName>
    </recommendedName>
</protein>
<gene>
    <name evidence="1" type="ORF">GCM10011607_19640</name>
</gene>
<dbReference type="Proteomes" id="UP000617555">
    <property type="component" value="Unassembled WGS sequence"/>
</dbReference>